<dbReference type="Gene3D" id="2.70.70.10">
    <property type="entry name" value="Glucose Permease (Domain IIA)"/>
    <property type="match status" value="1"/>
</dbReference>
<evidence type="ECO:0000256" key="5">
    <source>
        <dbReference type="ARBA" id="ARBA00022679"/>
    </source>
</evidence>
<keyword evidence="6" id="KW-0598">Phosphotransferase system</keyword>
<dbReference type="PANTHER" id="PTHR45008">
    <property type="entry name" value="PTS SYSTEM GLUCOSE-SPECIFIC EIIA COMPONENT"/>
    <property type="match status" value="1"/>
</dbReference>
<evidence type="ECO:0000313" key="8">
    <source>
        <dbReference type="EMBL" id="QCI85645.1"/>
    </source>
</evidence>
<gene>
    <name evidence="8" type="ORF">FA707_01075</name>
</gene>
<dbReference type="GO" id="GO:0005737">
    <property type="term" value="C:cytoplasm"/>
    <property type="evidence" value="ECO:0007669"/>
    <property type="project" value="UniProtKB-SubCell"/>
</dbReference>
<proteinExistence type="predicted"/>
<reference evidence="8 9" key="1">
    <citation type="submission" date="2019-04" db="EMBL/GenBank/DDBJ databases">
        <title>Vagococcus sp. nov., isolated from faeces of yaks (Bos grunniens).</title>
        <authorList>
            <person name="Ge Y."/>
        </authorList>
    </citation>
    <scope>NUCLEOTIDE SEQUENCE [LARGE SCALE GENOMIC DNA]</scope>
    <source>
        <strain evidence="8 9">MN-17</strain>
    </source>
</reference>
<evidence type="ECO:0000256" key="4">
    <source>
        <dbReference type="ARBA" id="ARBA00022597"/>
    </source>
</evidence>
<keyword evidence="5" id="KW-0808">Transferase</keyword>
<protein>
    <submittedName>
        <fullName evidence="8">PTS glucose transporter subunit IIA</fullName>
    </submittedName>
</protein>
<keyword evidence="3" id="KW-0813">Transport</keyword>
<dbReference type="PROSITE" id="PS51093">
    <property type="entry name" value="PTS_EIIA_TYPE_1"/>
    <property type="match status" value="1"/>
</dbReference>
<evidence type="ECO:0000256" key="6">
    <source>
        <dbReference type="ARBA" id="ARBA00022683"/>
    </source>
</evidence>
<dbReference type="PROSITE" id="PS00371">
    <property type="entry name" value="PTS_EIIA_TYPE_1_HIS"/>
    <property type="match status" value="1"/>
</dbReference>
<dbReference type="GO" id="GO:0005886">
    <property type="term" value="C:plasma membrane"/>
    <property type="evidence" value="ECO:0007669"/>
    <property type="project" value="UniProtKB-SubCell"/>
</dbReference>
<dbReference type="EMBL" id="CP039712">
    <property type="protein sequence ID" value="QCI85645.1"/>
    <property type="molecule type" value="Genomic_DNA"/>
</dbReference>
<accession>A0A4D7CNJ6</accession>
<dbReference type="InterPro" id="IPR001127">
    <property type="entry name" value="PTS_EIIA_1_perm"/>
</dbReference>
<evidence type="ECO:0000313" key="9">
    <source>
        <dbReference type="Proteomes" id="UP000298615"/>
    </source>
</evidence>
<dbReference type="PANTHER" id="PTHR45008:SF1">
    <property type="entry name" value="PTS SYSTEM GLUCOSE-SPECIFIC EIIA COMPONENT"/>
    <property type="match status" value="1"/>
</dbReference>
<keyword evidence="4 8" id="KW-0762">Sugar transport</keyword>
<evidence type="ECO:0000256" key="3">
    <source>
        <dbReference type="ARBA" id="ARBA00022448"/>
    </source>
</evidence>
<evidence type="ECO:0000256" key="2">
    <source>
        <dbReference type="ARBA" id="ARBA00004651"/>
    </source>
</evidence>
<dbReference type="OrthoDB" id="9769191at2"/>
<organism evidence="8 9">
    <name type="scientific">Vagococcus zengguangii</name>
    <dbReference type="NCBI Taxonomy" id="2571750"/>
    <lineage>
        <taxon>Bacteria</taxon>
        <taxon>Bacillati</taxon>
        <taxon>Bacillota</taxon>
        <taxon>Bacilli</taxon>
        <taxon>Lactobacillales</taxon>
        <taxon>Enterococcaceae</taxon>
        <taxon>Vagococcus</taxon>
    </lineage>
</organism>
<evidence type="ECO:0000256" key="1">
    <source>
        <dbReference type="ARBA" id="ARBA00004496"/>
    </source>
</evidence>
<dbReference type="AlphaFoldDB" id="A0A4D7CNJ6"/>
<dbReference type="RefSeq" id="WP_136952491.1">
    <property type="nucleotide sequence ID" value="NZ_CP039712.1"/>
</dbReference>
<comment type="subcellular location">
    <subcellularLocation>
        <location evidence="2">Cell membrane</location>
        <topology evidence="2">Multi-pass membrane protein</topology>
    </subcellularLocation>
    <subcellularLocation>
        <location evidence="1">Cytoplasm</location>
    </subcellularLocation>
</comment>
<name>A0A4D7CNJ6_9ENTE</name>
<dbReference type="Pfam" id="PF00358">
    <property type="entry name" value="PTS_EIIA_1"/>
    <property type="match status" value="1"/>
</dbReference>
<keyword evidence="9" id="KW-1185">Reference proteome</keyword>
<dbReference type="GO" id="GO:0009401">
    <property type="term" value="P:phosphoenolpyruvate-dependent sugar phosphotransferase system"/>
    <property type="evidence" value="ECO:0007669"/>
    <property type="project" value="UniProtKB-KW"/>
</dbReference>
<dbReference type="InterPro" id="IPR011055">
    <property type="entry name" value="Dup_hybrid_motif"/>
</dbReference>
<dbReference type="KEGG" id="vao:FA707_01075"/>
<evidence type="ECO:0000256" key="7">
    <source>
        <dbReference type="ARBA" id="ARBA00022777"/>
    </source>
</evidence>
<dbReference type="NCBIfam" id="TIGR00830">
    <property type="entry name" value="PTBA"/>
    <property type="match status" value="1"/>
</dbReference>
<dbReference type="GO" id="GO:0016301">
    <property type="term" value="F:kinase activity"/>
    <property type="evidence" value="ECO:0007669"/>
    <property type="project" value="UniProtKB-KW"/>
</dbReference>
<dbReference type="SUPFAM" id="SSF51261">
    <property type="entry name" value="Duplicated hybrid motif"/>
    <property type="match status" value="1"/>
</dbReference>
<dbReference type="FunFam" id="2.70.70.10:FF:000001">
    <property type="entry name" value="PTS system glucose-specific IIA component"/>
    <property type="match status" value="1"/>
</dbReference>
<dbReference type="Proteomes" id="UP000298615">
    <property type="component" value="Chromosome"/>
</dbReference>
<sequence>MFGIFKKKKKEEVVAFHAVAQGTVMPLESVGDGVFSGKLLGDGYAVKPETEEVYAPVTGKVVSVFPTKHAITIETAEGLEVLVHMGIDTVELKGEPFEVFVSEGQAITPETKLANMNLDKLAETNTVSTIVIVVTNMDKVSNLSTVNEHVVAASEQVTTATMA</sequence>
<keyword evidence="7" id="KW-0418">Kinase</keyword>
<dbReference type="InterPro" id="IPR050890">
    <property type="entry name" value="PTS_EIIA_component"/>
</dbReference>